<evidence type="ECO:0000256" key="1">
    <source>
        <dbReference type="ARBA" id="ARBA00004651"/>
    </source>
</evidence>
<evidence type="ECO:0000313" key="15">
    <source>
        <dbReference type="EMBL" id="SHE30734.1"/>
    </source>
</evidence>
<dbReference type="InterPro" id="IPR018212">
    <property type="entry name" value="Na/solute_symporter_CS"/>
</dbReference>
<name>A0A1M4SEQ1_9FIRM</name>
<evidence type="ECO:0000256" key="4">
    <source>
        <dbReference type="ARBA" id="ARBA00022475"/>
    </source>
</evidence>
<feature type="transmembrane region" description="Helical" evidence="14">
    <location>
        <begin position="469"/>
        <end position="489"/>
    </location>
</feature>
<dbReference type="RefSeq" id="WP_073269227.1">
    <property type="nucleotide sequence ID" value="NZ_FQTU01000001.1"/>
</dbReference>
<evidence type="ECO:0000256" key="10">
    <source>
        <dbReference type="ARBA" id="ARBA00023136"/>
    </source>
</evidence>
<dbReference type="PROSITE" id="PS50283">
    <property type="entry name" value="NA_SOLUT_SYMP_3"/>
    <property type="match status" value="1"/>
</dbReference>
<dbReference type="InterPro" id="IPR050277">
    <property type="entry name" value="Sodium:Solute_Symporter"/>
</dbReference>
<feature type="transmembrane region" description="Helical" evidence="14">
    <location>
        <begin position="168"/>
        <end position="190"/>
    </location>
</feature>
<comment type="similarity">
    <text evidence="2 13">Belongs to the sodium:solute symporter (SSF) (TC 2.A.21) family.</text>
</comment>
<evidence type="ECO:0000256" key="9">
    <source>
        <dbReference type="ARBA" id="ARBA00023065"/>
    </source>
</evidence>
<feature type="transmembrane region" description="Helical" evidence="14">
    <location>
        <begin position="6"/>
        <end position="26"/>
    </location>
</feature>
<protein>
    <recommendedName>
        <fullName evidence="14">Sodium/proline symporter</fullName>
    </recommendedName>
    <alternativeName>
        <fullName evidence="14">Proline permease</fullName>
    </alternativeName>
</protein>
<evidence type="ECO:0000256" key="2">
    <source>
        <dbReference type="ARBA" id="ARBA00006434"/>
    </source>
</evidence>
<keyword evidence="7 14" id="KW-1133">Transmembrane helix</keyword>
<keyword evidence="5 14" id="KW-0812">Transmembrane</keyword>
<dbReference type="GO" id="GO:0015193">
    <property type="term" value="F:L-proline transmembrane transporter activity"/>
    <property type="evidence" value="ECO:0007669"/>
    <property type="project" value="TreeGrafter"/>
</dbReference>
<sequence length="509" mass="55234">MTDVTIHGIVLGFYLVFLLGIGAYFFKNSNSQADYFLGGRNLNVWVTSMSAQASDMSGWLLMGLPGTAFLLTRNSGMAEAVWTAVGLALGTYLNWLILAKRLRKYSEHAGDAITIPTYMENRFKDKTHLIKLISAAFIVTFFLIYTAAQFSAGAKLFNAVFGLDYTTALVAGAIVIVSYTFLGGFLAVCWTDLIQGIMMFFAIIILPIIAVIQLGGAEQTFDIAAGLAELPGSFGASEWFGTETLSLLGIVSIAAWGLGYFGQPHILARFMGISHSNEIKPARRIATVWVVCTLAASTLLGVIGKAYMSTIVSADVLNTLDGERIFIYLVQNILSGPGLSIIAGILLTAILSAIMSTADSQLLVTSSAVSEDICKNMFSKLTDKQLLWISRISVLVVAFIAIIIARDPDSSVFDLVAYAWAGFGAAFGPAILMSLYWKRMNWQGALAGILSGGITVLVWRNFIKEYINLYEILPAFGISIAFIIVVSLLTKEPSEDLKKEFDEFMNADI</sequence>
<accession>A0A1M4SEQ1</accession>
<dbReference type="PROSITE" id="PS00456">
    <property type="entry name" value="NA_SOLUT_SYMP_1"/>
    <property type="match status" value="1"/>
</dbReference>
<keyword evidence="11 14" id="KW-0739">Sodium transport</keyword>
<dbReference type="InterPro" id="IPR038377">
    <property type="entry name" value="Na/Glc_symporter_sf"/>
</dbReference>
<evidence type="ECO:0000256" key="8">
    <source>
        <dbReference type="ARBA" id="ARBA00023053"/>
    </source>
</evidence>
<dbReference type="AlphaFoldDB" id="A0A1M4SEQ1"/>
<dbReference type="NCBIfam" id="TIGR02121">
    <property type="entry name" value="Na_Pro_sym"/>
    <property type="match status" value="1"/>
</dbReference>
<keyword evidence="14" id="KW-0029">Amino-acid transport</keyword>
<dbReference type="GO" id="GO:0031402">
    <property type="term" value="F:sodium ion binding"/>
    <property type="evidence" value="ECO:0007669"/>
    <property type="project" value="UniProtKB-UniRule"/>
</dbReference>
<evidence type="ECO:0000256" key="13">
    <source>
        <dbReference type="RuleBase" id="RU362091"/>
    </source>
</evidence>
<keyword evidence="4 14" id="KW-1003">Cell membrane</keyword>
<evidence type="ECO:0000256" key="6">
    <source>
        <dbReference type="ARBA" id="ARBA00022847"/>
    </source>
</evidence>
<dbReference type="PANTHER" id="PTHR48086">
    <property type="entry name" value="SODIUM/PROLINE SYMPORTER-RELATED"/>
    <property type="match status" value="1"/>
</dbReference>
<evidence type="ECO:0000256" key="5">
    <source>
        <dbReference type="ARBA" id="ARBA00022692"/>
    </source>
</evidence>
<evidence type="ECO:0000256" key="14">
    <source>
        <dbReference type="RuleBase" id="RU366012"/>
    </source>
</evidence>
<keyword evidence="10 14" id="KW-0472">Membrane</keyword>
<dbReference type="STRING" id="1120975.SAMN02746064_00236"/>
<feature type="transmembrane region" description="Helical" evidence="14">
    <location>
        <begin position="282"/>
        <end position="305"/>
    </location>
</feature>
<feature type="transmembrane region" description="Helical" evidence="14">
    <location>
        <begin position="239"/>
        <end position="261"/>
    </location>
</feature>
<comment type="function">
    <text evidence="14">Catalyzes the sodium-dependent uptake of extracellular L-proline.</text>
</comment>
<dbReference type="Pfam" id="PF00474">
    <property type="entry name" value="SSF"/>
    <property type="match status" value="1"/>
</dbReference>
<proteinExistence type="inferred from homology"/>
<comment type="catalytic activity">
    <reaction evidence="12">
        <text>L-proline(in) + Na(+)(in) = L-proline(out) + Na(+)(out)</text>
        <dbReference type="Rhea" id="RHEA:28967"/>
        <dbReference type="ChEBI" id="CHEBI:29101"/>
        <dbReference type="ChEBI" id="CHEBI:60039"/>
    </reaction>
</comment>
<dbReference type="CDD" id="cd11475">
    <property type="entry name" value="SLC5sbd_PutP"/>
    <property type="match status" value="1"/>
</dbReference>
<organism evidence="15 16">
    <name type="scientific">Alkalibacter saccharofermentans DSM 14828</name>
    <dbReference type="NCBI Taxonomy" id="1120975"/>
    <lineage>
        <taxon>Bacteria</taxon>
        <taxon>Bacillati</taxon>
        <taxon>Bacillota</taxon>
        <taxon>Clostridia</taxon>
        <taxon>Eubacteriales</taxon>
        <taxon>Eubacteriaceae</taxon>
        <taxon>Alkalibacter</taxon>
    </lineage>
</organism>
<dbReference type="PANTHER" id="PTHR48086:SF3">
    <property type="entry name" value="SODIUM_PROLINE SYMPORTER"/>
    <property type="match status" value="1"/>
</dbReference>
<dbReference type="InterPro" id="IPR011851">
    <property type="entry name" value="Na/Pro_symporter"/>
</dbReference>
<feature type="transmembrane region" description="Helical" evidence="14">
    <location>
        <begin position="129"/>
        <end position="148"/>
    </location>
</feature>
<feature type="transmembrane region" description="Helical" evidence="14">
    <location>
        <begin position="386"/>
        <end position="405"/>
    </location>
</feature>
<evidence type="ECO:0000256" key="12">
    <source>
        <dbReference type="ARBA" id="ARBA00033708"/>
    </source>
</evidence>
<evidence type="ECO:0000313" key="16">
    <source>
        <dbReference type="Proteomes" id="UP000184251"/>
    </source>
</evidence>
<feature type="transmembrane region" description="Helical" evidence="14">
    <location>
        <begin position="197"/>
        <end position="216"/>
    </location>
</feature>
<dbReference type="OrthoDB" id="9810181at2"/>
<comment type="subcellular location">
    <subcellularLocation>
        <location evidence="1 14">Cell membrane</location>
        <topology evidence="1 14">Multi-pass membrane protein</topology>
    </subcellularLocation>
</comment>
<feature type="transmembrane region" description="Helical" evidence="14">
    <location>
        <begin position="325"/>
        <end position="351"/>
    </location>
</feature>
<dbReference type="EMBL" id="FQTU01000001">
    <property type="protein sequence ID" value="SHE30734.1"/>
    <property type="molecule type" value="Genomic_DNA"/>
</dbReference>
<dbReference type="Gene3D" id="1.20.1730.10">
    <property type="entry name" value="Sodium/glucose cotransporter"/>
    <property type="match status" value="1"/>
</dbReference>
<keyword evidence="6 14" id="KW-0769">Symport</keyword>
<feature type="transmembrane region" description="Helical" evidence="14">
    <location>
        <begin position="80"/>
        <end position="98"/>
    </location>
</feature>
<keyword evidence="16" id="KW-1185">Reference proteome</keyword>
<feature type="transmembrane region" description="Helical" evidence="14">
    <location>
        <begin position="444"/>
        <end position="463"/>
    </location>
</feature>
<dbReference type="InterPro" id="IPR001734">
    <property type="entry name" value="Na/solute_symporter"/>
</dbReference>
<reference evidence="15 16" key="1">
    <citation type="submission" date="2016-11" db="EMBL/GenBank/DDBJ databases">
        <authorList>
            <person name="Jaros S."/>
            <person name="Januszkiewicz K."/>
            <person name="Wedrychowicz H."/>
        </authorList>
    </citation>
    <scope>NUCLEOTIDE SEQUENCE [LARGE SCALE GENOMIC DNA]</scope>
    <source>
        <strain evidence="15 16">DSM 14828</strain>
    </source>
</reference>
<dbReference type="Proteomes" id="UP000184251">
    <property type="component" value="Unassembled WGS sequence"/>
</dbReference>
<evidence type="ECO:0000256" key="11">
    <source>
        <dbReference type="ARBA" id="ARBA00023201"/>
    </source>
</evidence>
<evidence type="ECO:0000256" key="7">
    <source>
        <dbReference type="ARBA" id="ARBA00022989"/>
    </source>
</evidence>
<feature type="transmembrane region" description="Helical" evidence="14">
    <location>
        <begin position="417"/>
        <end position="437"/>
    </location>
</feature>
<dbReference type="NCBIfam" id="TIGR00813">
    <property type="entry name" value="sss"/>
    <property type="match status" value="1"/>
</dbReference>
<gene>
    <name evidence="15" type="ORF">SAMN02746064_00236</name>
</gene>
<keyword evidence="9 14" id="KW-0406">Ion transport</keyword>
<dbReference type="GO" id="GO:0015824">
    <property type="term" value="P:proline transport"/>
    <property type="evidence" value="ECO:0007669"/>
    <property type="project" value="UniProtKB-UniRule"/>
</dbReference>
<dbReference type="GO" id="GO:0005298">
    <property type="term" value="F:proline:sodium symporter activity"/>
    <property type="evidence" value="ECO:0007669"/>
    <property type="project" value="UniProtKB-UniRule"/>
</dbReference>
<keyword evidence="8 14" id="KW-0915">Sodium</keyword>
<evidence type="ECO:0000256" key="3">
    <source>
        <dbReference type="ARBA" id="ARBA00022448"/>
    </source>
</evidence>
<keyword evidence="3 14" id="KW-0813">Transport</keyword>
<dbReference type="GO" id="GO:0005886">
    <property type="term" value="C:plasma membrane"/>
    <property type="evidence" value="ECO:0007669"/>
    <property type="project" value="UniProtKB-SubCell"/>
</dbReference>